<dbReference type="Proteomes" id="UP001596201">
    <property type="component" value="Unassembled WGS sequence"/>
</dbReference>
<dbReference type="Gene3D" id="3.30.470.30">
    <property type="entry name" value="DNA ligase/mRNA capping enzyme"/>
    <property type="match status" value="2"/>
</dbReference>
<evidence type="ECO:0000259" key="2">
    <source>
        <dbReference type="Pfam" id="PF18330"/>
    </source>
</evidence>
<feature type="domain" description="RNA ligase" evidence="1">
    <location>
        <begin position="83"/>
        <end position="262"/>
    </location>
</feature>
<evidence type="ECO:0000313" key="4">
    <source>
        <dbReference type="Proteomes" id="UP001596201"/>
    </source>
</evidence>
<dbReference type="RefSeq" id="WP_227231477.1">
    <property type="nucleotide sequence ID" value="NZ_JAJCVJ010000004.1"/>
</dbReference>
<evidence type="ECO:0000259" key="1">
    <source>
        <dbReference type="Pfam" id="PF09414"/>
    </source>
</evidence>
<keyword evidence="3" id="KW-0436">Ligase</keyword>
<dbReference type="Pfam" id="PF18330">
    <property type="entry name" value="Lig_C"/>
    <property type="match status" value="1"/>
</dbReference>
<dbReference type="GO" id="GO:0016874">
    <property type="term" value="F:ligase activity"/>
    <property type="evidence" value="ECO:0007669"/>
    <property type="project" value="UniProtKB-KW"/>
</dbReference>
<dbReference type="PRINTS" id="PR01048">
    <property type="entry name" value="Y414FAMILY"/>
</dbReference>
<proteinExistence type="predicted"/>
<dbReference type="EMBL" id="JBHSKX010000001">
    <property type="protein sequence ID" value="MFC5367123.1"/>
    <property type="molecule type" value="Genomic_DNA"/>
</dbReference>
<dbReference type="InterPro" id="IPR021122">
    <property type="entry name" value="RNA_ligase_dom_REL/Rnl2"/>
</dbReference>
<dbReference type="InterPro" id="IPR001072">
    <property type="entry name" value="RNA_ligase_Pab1020"/>
</dbReference>
<dbReference type="Pfam" id="PF09414">
    <property type="entry name" value="RNA_ligase"/>
    <property type="match status" value="1"/>
</dbReference>
<name>A0ABD5RAS5_9EURY</name>
<dbReference type="SUPFAM" id="SSF56091">
    <property type="entry name" value="DNA ligase/mRNA capping enzyme, catalytic domain"/>
    <property type="match status" value="1"/>
</dbReference>
<dbReference type="Gene3D" id="3.30.70.2160">
    <property type="match status" value="1"/>
</dbReference>
<accession>A0ABD5RAS5</accession>
<gene>
    <name evidence="3" type="ORF">ACFPJ5_09230</name>
</gene>
<keyword evidence="4" id="KW-1185">Reference proteome</keyword>
<dbReference type="InterPro" id="IPR041596">
    <property type="entry name" value="Lig_Pab1020_C"/>
</dbReference>
<dbReference type="AlphaFoldDB" id="A0ABD5RAS5"/>
<reference evidence="3 4" key="1">
    <citation type="journal article" date="2019" name="Int. J. Syst. Evol. Microbiol.">
        <title>The Global Catalogue of Microorganisms (GCM) 10K type strain sequencing project: providing services to taxonomists for standard genome sequencing and annotation.</title>
        <authorList>
            <consortium name="The Broad Institute Genomics Platform"/>
            <consortium name="The Broad Institute Genome Sequencing Center for Infectious Disease"/>
            <person name="Wu L."/>
            <person name="Ma J."/>
        </authorList>
    </citation>
    <scope>NUCLEOTIDE SEQUENCE [LARGE SCALE GENOMIC DNA]</scope>
    <source>
        <strain evidence="3 4">CGMCC 1.12237</strain>
    </source>
</reference>
<sequence>MDERAYYDRIDSTAADPPDLFEHFERRSVDGRVYHVLPSPSHGVEGGTVIDPTADAVVRGYPSVPRVLVLDPGLTTVFDADESVVIEEKLNGANVRVVDLRAVAERDVTDHGERSATGTDAGGLAAEGPVALTRSGHVCPYTTERVRDALDLDPFFADHPEAMLCAELIGPETPYTTHDYADVGGDAIRVFGVRDRETGRPLPVSERRERCVSYDLPQVASFGRVEAERAAATVREVIETLDDERREGVVVKSVDGSEMVKYTTEAQHHADLAHAFGLPFDYGQDFLFSRVIREVFQTVEFDEDAERRRARAHALGESILLPAADAVETVAGGGAVGTDHTVRGTPATVTALLDHLREQSITVEVRADDREDGERVVRFRKRSAASTDRIAHYLDGGIVDE</sequence>
<protein>
    <submittedName>
        <fullName evidence="3">RNA ligase</fullName>
    </submittedName>
</protein>
<feature type="domain" description="RNA ligase Pab1020 C-terminal" evidence="2">
    <location>
        <begin position="274"/>
        <end position="397"/>
    </location>
</feature>
<evidence type="ECO:0000313" key="3">
    <source>
        <dbReference type="EMBL" id="MFC5367123.1"/>
    </source>
</evidence>
<comment type="caution">
    <text evidence="3">The sequence shown here is derived from an EMBL/GenBank/DDBJ whole genome shotgun (WGS) entry which is preliminary data.</text>
</comment>
<dbReference type="NCBIfam" id="TIGR01209">
    <property type="entry name" value="RNA ligase"/>
    <property type="match status" value="1"/>
</dbReference>
<organism evidence="3 4">
    <name type="scientific">Salinirubrum litoreum</name>
    <dbReference type="NCBI Taxonomy" id="1126234"/>
    <lineage>
        <taxon>Archaea</taxon>
        <taxon>Methanobacteriati</taxon>
        <taxon>Methanobacteriota</taxon>
        <taxon>Stenosarchaea group</taxon>
        <taxon>Halobacteria</taxon>
        <taxon>Halobacteriales</taxon>
        <taxon>Haloferacaceae</taxon>
        <taxon>Salinirubrum</taxon>
    </lineage>
</organism>